<feature type="compositionally biased region" description="Polar residues" evidence="1">
    <location>
        <begin position="240"/>
        <end position="253"/>
    </location>
</feature>
<protein>
    <submittedName>
        <fullName evidence="3">Universal stress protein</fullName>
    </submittedName>
    <submittedName>
        <fullName evidence="4">Usp family protein</fullName>
    </submittedName>
</protein>
<feature type="compositionally biased region" description="Polar residues" evidence="1">
    <location>
        <begin position="579"/>
        <end position="588"/>
    </location>
</feature>
<evidence type="ECO:0000313" key="5">
    <source>
        <dbReference type="Proteomes" id="UP000078240"/>
    </source>
</evidence>
<evidence type="ECO:0000313" key="6">
    <source>
        <dbReference type="Proteomes" id="UP000245956"/>
    </source>
</evidence>
<dbReference type="EMBL" id="LCWV01000001">
    <property type="protein sequence ID" value="PWI76453.1"/>
    <property type="molecule type" value="Genomic_DNA"/>
</dbReference>
<dbReference type="InterPro" id="IPR006016">
    <property type="entry name" value="UspA"/>
</dbReference>
<name>A0A179GNE0_PURLI</name>
<feature type="domain" description="UspA" evidence="2">
    <location>
        <begin position="484"/>
        <end position="549"/>
    </location>
</feature>
<dbReference type="PANTHER" id="PTHR46100">
    <property type="entry name" value="IMP2'P"/>
    <property type="match status" value="1"/>
</dbReference>
<dbReference type="Proteomes" id="UP000245956">
    <property type="component" value="Unassembled WGS sequence"/>
</dbReference>
<dbReference type="Gene3D" id="3.40.50.620">
    <property type="entry name" value="HUPs"/>
    <property type="match status" value="1"/>
</dbReference>
<dbReference type="Proteomes" id="UP000078240">
    <property type="component" value="Unassembled WGS sequence"/>
</dbReference>
<evidence type="ECO:0000259" key="2">
    <source>
        <dbReference type="Pfam" id="PF00582"/>
    </source>
</evidence>
<feature type="compositionally biased region" description="Polar residues" evidence="1">
    <location>
        <begin position="219"/>
        <end position="229"/>
    </location>
</feature>
<evidence type="ECO:0000313" key="3">
    <source>
        <dbReference type="EMBL" id="OAQ78679.1"/>
    </source>
</evidence>
<feature type="domain" description="UspA" evidence="2">
    <location>
        <begin position="574"/>
        <end position="686"/>
    </location>
</feature>
<dbReference type="AlphaFoldDB" id="A0A179GNE0"/>
<dbReference type="PRINTS" id="PR01438">
    <property type="entry name" value="UNVRSLSTRESS"/>
</dbReference>
<dbReference type="Pfam" id="PF00582">
    <property type="entry name" value="Usp"/>
    <property type="match status" value="2"/>
</dbReference>
<feature type="compositionally biased region" description="Polar residues" evidence="1">
    <location>
        <begin position="108"/>
        <end position="118"/>
    </location>
</feature>
<feature type="compositionally biased region" description="Low complexity" evidence="1">
    <location>
        <begin position="43"/>
        <end position="54"/>
    </location>
</feature>
<feature type="region of interest" description="Disordered" evidence="1">
    <location>
        <begin position="574"/>
        <end position="599"/>
    </location>
</feature>
<dbReference type="CDD" id="cd23659">
    <property type="entry name" value="USP_At3g01520-like"/>
    <property type="match status" value="1"/>
</dbReference>
<feature type="compositionally biased region" description="Basic and acidic residues" evidence="1">
    <location>
        <begin position="289"/>
        <end position="301"/>
    </location>
</feature>
<feature type="compositionally biased region" description="Polar residues" evidence="1">
    <location>
        <begin position="163"/>
        <end position="194"/>
    </location>
</feature>
<dbReference type="InterPro" id="IPR006015">
    <property type="entry name" value="Universal_stress_UspA"/>
</dbReference>
<dbReference type="InterPro" id="IPR014729">
    <property type="entry name" value="Rossmann-like_a/b/a_fold"/>
</dbReference>
<dbReference type="EMBL" id="LSBH01000005">
    <property type="protein sequence ID" value="OAQ78679.1"/>
    <property type="molecule type" value="Genomic_DNA"/>
</dbReference>
<comment type="caution">
    <text evidence="3">The sequence shown here is derived from an EMBL/GenBank/DDBJ whole genome shotgun (WGS) entry which is preliminary data.</text>
</comment>
<gene>
    <name evidence="4" type="ORF">PCL_03647</name>
    <name evidence="3" type="ORF">VFPBJ_06800</name>
</gene>
<feature type="region of interest" description="Disordered" evidence="1">
    <location>
        <begin position="397"/>
        <end position="433"/>
    </location>
</feature>
<dbReference type="PANTHER" id="PTHR46100:SF4">
    <property type="entry name" value="USPA DOMAIN-CONTAINING PROTEIN"/>
    <property type="match status" value="1"/>
</dbReference>
<feature type="compositionally biased region" description="Acidic residues" evidence="1">
    <location>
        <begin position="314"/>
        <end position="325"/>
    </location>
</feature>
<dbReference type="SUPFAM" id="SSF52402">
    <property type="entry name" value="Adenine nucleotide alpha hydrolases-like"/>
    <property type="match status" value="1"/>
</dbReference>
<accession>A0A179GNE0</accession>
<organism evidence="3 5">
    <name type="scientific">Purpureocillium lilacinum</name>
    <name type="common">Paecilomyces lilacinus</name>
    <dbReference type="NCBI Taxonomy" id="33203"/>
    <lineage>
        <taxon>Eukaryota</taxon>
        <taxon>Fungi</taxon>
        <taxon>Dikarya</taxon>
        <taxon>Ascomycota</taxon>
        <taxon>Pezizomycotina</taxon>
        <taxon>Sordariomycetes</taxon>
        <taxon>Hypocreomycetidae</taxon>
        <taxon>Hypocreales</taxon>
        <taxon>Ophiocordycipitaceae</taxon>
        <taxon>Purpureocillium</taxon>
    </lineage>
</organism>
<reference evidence="4" key="1">
    <citation type="submission" date="2015-05" db="EMBL/GenBank/DDBJ databases">
        <authorList>
            <person name="Wang D.B."/>
            <person name="Wang M."/>
        </authorList>
    </citation>
    <scope>NUCLEOTIDE SEQUENCE</scope>
    <source>
        <strain evidence="4">36-1</strain>
    </source>
</reference>
<feature type="compositionally biased region" description="Basic and acidic residues" evidence="1">
    <location>
        <begin position="340"/>
        <end position="349"/>
    </location>
</feature>
<feature type="region of interest" description="Disordered" evidence="1">
    <location>
        <begin position="26"/>
        <end position="195"/>
    </location>
</feature>
<evidence type="ECO:0000313" key="4">
    <source>
        <dbReference type="EMBL" id="PWI76453.1"/>
    </source>
</evidence>
<sequence>MSRNEHRPMSIDAMLDMERQEVLALLESKSQGSASPERERIRSSSPYAAAPHSPVRSMLDIEEEDDSVRTAPGNQAPVRSMLDVDGPVATTQAPVRSMLDLNRPSPPASTHRSVSPISPGTAEPRFSSSQSMGALHPRSMSDAAMKPSNLGGRSSSRNDRTSEYQFSGILSHNTGAPGQAKRTSSSGKRLSHGNSLGEALRGADLSSLQLGGDRGRHSSIGSRLGQSKSPHGRWDARSRSPATFSSKLSSNKTMLDDGQTLDLSNAYRRLSDANLAFSSGSLASLPMRKRSDDAGEGRLVKDYLGPDGEHLESSDEEEPYSSDDEDRGRKTAPRALNPRARGDSRDSKSRSPSGPAERKSLSLLAAAEAERKEVASQRPAYQYRSLIPEPEIKITNTSGDTVKQSKGGIHPQTSYDPTLASGAPSVVDSDEEADMDDIKRAQKLSFSMTNIMTSPESHRSIRIIYRGEYNKILQQAEDESHRLRKYLVATDLSDESTHALEWAIGTVLRDGDTLIAIYCVDEETGIVTGEGSLVPDEPGAMKEQAAAINSVTNSKTAPAPVSPLRELHRAAPLHMRNASGDTPTSSPAPSVRGDRKKAEEERIHAINVMTNKVVRLLRKTRLQVRVIVEVLHCKNPRHLITEVIDLVNPTLVVIGSRGRSALKGVILGSFSNYLVTKSSVPVMVARKRLRKQSKYKQKAVKQVNNLSNPAARSLANAKID</sequence>
<reference evidence="4 6" key="2">
    <citation type="journal article" date="2016" name="Front. Microbiol.">
        <title>Genome and transcriptome sequences reveal the specific parasitism of the nematophagous Purpureocillium lilacinum 36-1.</title>
        <authorList>
            <person name="Xie J."/>
            <person name="Li S."/>
            <person name="Mo C."/>
            <person name="Xiao X."/>
            <person name="Peng D."/>
            <person name="Wang G."/>
            <person name="Xiao Y."/>
        </authorList>
    </citation>
    <scope>NUCLEOTIDE SEQUENCE [LARGE SCALE GENOMIC DNA]</scope>
    <source>
        <strain evidence="4 6">36-1</strain>
    </source>
</reference>
<reference evidence="3 5" key="3">
    <citation type="submission" date="2016-01" db="EMBL/GenBank/DDBJ databases">
        <title>Biosynthesis of antibiotic leucinostatins and their inhibition on Phytophthora in bio-control Purpureocillium lilacinum.</title>
        <authorList>
            <person name="Wang G."/>
            <person name="Liu Z."/>
            <person name="Lin R."/>
            <person name="Li E."/>
            <person name="Mao Z."/>
            <person name="Ling J."/>
            <person name="Yin W."/>
            <person name="Xie B."/>
        </authorList>
    </citation>
    <scope>NUCLEOTIDE SEQUENCE [LARGE SCALE GENOMIC DNA]</scope>
    <source>
        <strain evidence="3">PLBJ-1</strain>
    </source>
</reference>
<proteinExistence type="predicted"/>
<feature type="region of interest" description="Disordered" evidence="1">
    <location>
        <begin position="286"/>
        <end position="360"/>
    </location>
</feature>
<evidence type="ECO:0000256" key="1">
    <source>
        <dbReference type="SAM" id="MobiDB-lite"/>
    </source>
</evidence>
<feature type="region of interest" description="Disordered" evidence="1">
    <location>
        <begin position="208"/>
        <end position="257"/>
    </location>
</feature>